<keyword evidence="4 6" id="KW-0472">Membrane</keyword>
<feature type="region of interest" description="Disordered" evidence="5">
    <location>
        <begin position="545"/>
        <end position="566"/>
    </location>
</feature>
<dbReference type="Pfam" id="PF00149">
    <property type="entry name" value="Metallophos"/>
    <property type="match status" value="1"/>
</dbReference>
<evidence type="ECO:0000256" key="1">
    <source>
        <dbReference type="ARBA" id="ARBA00004141"/>
    </source>
</evidence>
<evidence type="ECO:0000313" key="8">
    <source>
        <dbReference type="EMBL" id="KAG6378222.1"/>
    </source>
</evidence>
<keyword evidence="2 6" id="KW-0812">Transmembrane</keyword>
<organism evidence="8 9">
    <name type="scientific">Boletus reticuloceps</name>
    <dbReference type="NCBI Taxonomy" id="495285"/>
    <lineage>
        <taxon>Eukaryota</taxon>
        <taxon>Fungi</taxon>
        <taxon>Dikarya</taxon>
        <taxon>Basidiomycota</taxon>
        <taxon>Agaricomycotina</taxon>
        <taxon>Agaricomycetes</taxon>
        <taxon>Agaricomycetidae</taxon>
        <taxon>Boletales</taxon>
        <taxon>Boletineae</taxon>
        <taxon>Boletaceae</taxon>
        <taxon>Boletoideae</taxon>
        <taxon>Boletus</taxon>
    </lineage>
</organism>
<dbReference type="GO" id="GO:0016787">
    <property type="term" value="F:hydrolase activity"/>
    <property type="evidence" value="ECO:0007669"/>
    <property type="project" value="InterPro"/>
</dbReference>
<reference evidence="8" key="1">
    <citation type="submission" date="2021-03" db="EMBL/GenBank/DDBJ databases">
        <title>Evolutionary innovations through gain and loss of genes in the ectomycorrhizal Boletales.</title>
        <authorList>
            <person name="Wu G."/>
            <person name="Miyauchi S."/>
            <person name="Morin E."/>
            <person name="Yang Z.-L."/>
            <person name="Xu J."/>
            <person name="Martin F.M."/>
        </authorList>
    </citation>
    <scope>NUCLEOTIDE SEQUENCE</scope>
    <source>
        <strain evidence="8">BR01</strain>
    </source>
</reference>
<sequence>MTSSPVLGPSSALRYTLELCGMSSLYERRLYKSRLLSKPILILALRFIWVILVIWCEFGVFFYSLSNCRWPDKVFQSTRLPSGVKPTRVLLVTDARLRNPSVSALNSWFGYDSDSAYLRKSWRVASRLHPDVVIFLGDTFASGRYVMSETEYDQYYRAFETTFPRDVSMSFYLIPGNNDIGLGDSSSFSKDARRFFETHFGPLNRVIPIADHQFILLDAPGLVEEDYRRHARGETYDHWIPLPGGPIEFVQSISTQEDGHAAAPKILLSHIPLSRPSSKSCGPLREMGSIRAGAGKGYQTMLGKQTTEFLLKTLRPSVVFSGDNRDYCEVMHEVPGSDLQPNTVREVTVKSFSPSRHIRRPGFQLLSLIPPSSSPIGPTFVETPCHLPDTLRVFHSIHVPCFILTAFVLLYLNVRVSRHKKSLSCNFSPISLTRHSQSSHLEPESAIWTPRTPLNSRLQTSPIVPCPLSARLTSSKPVPSYRASPISTPQSSPLLSPITLFPSGDEGDTEEDHIGLSHYTLRRDLPYSSGWQGEHDDDVARDHDTFPERPHTRAGPTPHFLPPPSSQHARARWSCSWSFVFWGRRRRMTVGVPDWMAWRSWLSTSTSTGHQRWKGRGLVWRFASDCVSVGFPAVIAWAVIGWLLF</sequence>
<dbReference type="Gene3D" id="3.60.21.10">
    <property type="match status" value="1"/>
</dbReference>
<evidence type="ECO:0000259" key="7">
    <source>
        <dbReference type="Pfam" id="PF00149"/>
    </source>
</evidence>
<keyword evidence="9" id="KW-1185">Reference proteome</keyword>
<dbReference type="InterPro" id="IPR004843">
    <property type="entry name" value="Calcineurin-like_PHP"/>
</dbReference>
<dbReference type="SUPFAM" id="SSF56300">
    <property type="entry name" value="Metallo-dependent phosphatases"/>
    <property type="match status" value="1"/>
</dbReference>
<feature type="domain" description="Calcineurin-like phosphoesterase" evidence="7">
    <location>
        <begin position="123"/>
        <end position="322"/>
    </location>
</feature>
<evidence type="ECO:0000256" key="5">
    <source>
        <dbReference type="SAM" id="MobiDB-lite"/>
    </source>
</evidence>
<dbReference type="GO" id="GO:0006506">
    <property type="term" value="P:GPI anchor biosynthetic process"/>
    <property type="evidence" value="ECO:0007669"/>
    <property type="project" value="InterPro"/>
</dbReference>
<comment type="subcellular location">
    <subcellularLocation>
        <location evidence="1">Membrane</location>
        <topology evidence="1">Multi-pass membrane protein</topology>
    </subcellularLocation>
</comment>
<dbReference type="GO" id="GO:0005783">
    <property type="term" value="C:endoplasmic reticulum"/>
    <property type="evidence" value="ECO:0007669"/>
    <property type="project" value="TreeGrafter"/>
</dbReference>
<evidence type="ECO:0000256" key="6">
    <source>
        <dbReference type="SAM" id="Phobius"/>
    </source>
</evidence>
<proteinExistence type="predicted"/>
<keyword evidence="3 6" id="KW-1133">Transmembrane helix</keyword>
<evidence type="ECO:0000313" key="9">
    <source>
        <dbReference type="Proteomes" id="UP000683000"/>
    </source>
</evidence>
<dbReference type="EMBL" id="JAGFBS010000007">
    <property type="protein sequence ID" value="KAG6378222.1"/>
    <property type="molecule type" value="Genomic_DNA"/>
</dbReference>
<feature type="transmembrane region" description="Helical" evidence="6">
    <location>
        <begin position="40"/>
        <end position="63"/>
    </location>
</feature>
<gene>
    <name evidence="8" type="ORF">JVT61DRAFT_13921</name>
</gene>
<feature type="compositionally biased region" description="Polar residues" evidence="5">
    <location>
        <begin position="485"/>
        <end position="494"/>
    </location>
</feature>
<name>A0A8I2YV68_9AGAM</name>
<comment type="caution">
    <text evidence="8">The sequence shown here is derived from an EMBL/GenBank/DDBJ whole genome shotgun (WGS) entry which is preliminary data.</text>
</comment>
<dbReference type="InterPro" id="IPR033308">
    <property type="entry name" value="PGAP5/Cdc1/Ted1"/>
</dbReference>
<dbReference type="GO" id="GO:0016020">
    <property type="term" value="C:membrane"/>
    <property type="evidence" value="ECO:0007669"/>
    <property type="project" value="UniProtKB-SubCell"/>
</dbReference>
<feature type="transmembrane region" description="Helical" evidence="6">
    <location>
        <begin position="622"/>
        <end position="644"/>
    </location>
</feature>
<dbReference type="PANTHER" id="PTHR13315:SF4">
    <property type="entry name" value="METALLOPHOSPHOESTERASE, ISOFORM E"/>
    <property type="match status" value="1"/>
</dbReference>
<dbReference type="AlphaFoldDB" id="A0A8I2YV68"/>
<evidence type="ECO:0000256" key="2">
    <source>
        <dbReference type="ARBA" id="ARBA00022692"/>
    </source>
</evidence>
<dbReference type="Proteomes" id="UP000683000">
    <property type="component" value="Unassembled WGS sequence"/>
</dbReference>
<dbReference type="InterPro" id="IPR029052">
    <property type="entry name" value="Metallo-depent_PP-like"/>
</dbReference>
<dbReference type="OrthoDB" id="5977743at2759"/>
<feature type="transmembrane region" description="Helical" evidence="6">
    <location>
        <begin position="393"/>
        <end position="414"/>
    </location>
</feature>
<accession>A0A8I2YV68</accession>
<protein>
    <submittedName>
        <fullName evidence="8">Metallo-dependent phosphatase</fullName>
    </submittedName>
</protein>
<feature type="region of interest" description="Disordered" evidence="5">
    <location>
        <begin position="474"/>
        <end position="511"/>
    </location>
</feature>
<evidence type="ECO:0000256" key="3">
    <source>
        <dbReference type="ARBA" id="ARBA00022989"/>
    </source>
</evidence>
<dbReference type="PANTHER" id="PTHR13315">
    <property type="entry name" value="METALLO PHOSPHOESTERASE RELATED"/>
    <property type="match status" value="1"/>
</dbReference>
<evidence type="ECO:0000256" key="4">
    <source>
        <dbReference type="ARBA" id="ARBA00023136"/>
    </source>
</evidence>